<reference evidence="1 2" key="1">
    <citation type="journal article" date="2014" name="Agronomy (Basel)">
        <title>A Draft Genome Sequence for Ensete ventricosum, the Drought-Tolerant Tree Against Hunger.</title>
        <authorList>
            <person name="Harrison J."/>
            <person name="Moore K.A."/>
            <person name="Paszkiewicz K."/>
            <person name="Jones T."/>
            <person name="Grant M."/>
            <person name="Ambacheew D."/>
            <person name="Muzemil S."/>
            <person name="Studholme D.J."/>
        </authorList>
    </citation>
    <scope>NUCLEOTIDE SEQUENCE [LARGE SCALE GENOMIC DNA]</scope>
</reference>
<evidence type="ECO:0000313" key="2">
    <source>
        <dbReference type="Proteomes" id="UP000287651"/>
    </source>
</evidence>
<name>A0A426YQD6_ENSVE</name>
<dbReference type="Proteomes" id="UP000287651">
    <property type="component" value="Unassembled WGS sequence"/>
</dbReference>
<gene>
    <name evidence="1" type="ORF">B296_00027762</name>
</gene>
<dbReference type="AlphaFoldDB" id="A0A426YQD6"/>
<sequence>MGLCDPLLGFICSQVSQTQASAVMRPCLVLGSTLQPMLGLLCSQVSQTQASAALHLCLVLGNDRSSPRT</sequence>
<evidence type="ECO:0000313" key="1">
    <source>
        <dbReference type="EMBL" id="RRT53916.1"/>
    </source>
</evidence>
<accession>A0A426YQD6</accession>
<dbReference type="EMBL" id="AMZH03010871">
    <property type="protein sequence ID" value="RRT53916.1"/>
    <property type="molecule type" value="Genomic_DNA"/>
</dbReference>
<organism evidence="1 2">
    <name type="scientific">Ensete ventricosum</name>
    <name type="common">Abyssinian banana</name>
    <name type="synonym">Musa ensete</name>
    <dbReference type="NCBI Taxonomy" id="4639"/>
    <lineage>
        <taxon>Eukaryota</taxon>
        <taxon>Viridiplantae</taxon>
        <taxon>Streptophyta</taxon>
        <taxon>Embryophyta</taxon>
        <taxon>Tracheophyta</taxon>
        <taxon>Spermatophyta</taxon>
        <taxon>Magnoliopsida</taxon>
        <taxon>Liliopsida</taxon>
        <taxon>Zingiberales</taxon>
        <taxon>Musaceae</taxon>
        <taxon>Ensete</taxon>
    </lineage>
</organism>
<protein>
    <submittedName>
        <fullName evidence="1">Uncharacterized protein</fullName>
    </submittedName>
</protein>
<comment type="caution">
    <text evidence="1">The sequence shown here is derived from an EMBL/GenBank/DDBJ whole genome shotgun (WGS) entry which is preliminary data.</text>
</comment>
<proteinExistence type="predicted"/>